<protein>
    <submittedName>
        <fullName evidence="1">Uncharacterized protein</fullName>
    </submittedName>
</protein>
<comment type="caution">
    <text evidence="1">The sequence shown here is derived from an EMBL/GenBank/DDBJ whole genome shotgun (WGS) entry which is preliminary data.</text>
</comment>
<name>A0A1S1RMH9_9ACTN</name>
<accession>A0A1S1RMH9</accession>
<dbReference type="AlphaFoldDB" id="A0A1S1RMH9"/>
<organism evidence="1 2">
    <name type="scientific">Parafrankia soli</name>
    <dbReference type="NCBI Taxonomy" id="2599596"/>
    <lineage>
        <taxon>Bacteria</taxon>
        <taxon>Bacillati</taxon>
        <taxon>Actinomycetota</taxon>
        <taxon>Actinomycetes</taxon>
        <taxon>Frankiales</taxon>
        <taxon>Frankiaceae</taxon>
        <taxon>Parafrankia</taxon>
    </lineage>
</organism>
<dbReference type="RefSeq" id="WP_071059487.1">
    <property type="nucleotide sequence ID" value="NZ_MAXA01000002.1"/>
</dbReference>
<evidence type="ECO:0000313" key="1">
    <source>
        <dbReference type="EMBL" id="OHV46605.1"/>
    </source>
</evidence>
<proteinExistence type="predicted"/>
<keyword evidence="2" id="KW-1185">Reference proteome</keyword>
<dbReference type="EMBL" id="MAXA01000002">
    <property type="protein sequence ID" value="OHV46605.1"/>
    <property type="molecule type" value="Genomic_DNA"/>
</dbReference>
<gene>
    <name evidence="1" type="ORF">BBK14_01795</name>
</gene>
<evidence type="ECO:0000313" key="2">
    <source>
        <dbReference type="Proteomes" id="UP000179769"/>
    </source>
</evidence>
<reference evidence="2" key="1">
    <citation type="submission" date="2016-07" db="EMBL/GenBank/DDBJ databases">
        <title>Frankia sp. NRRL B-16219 Genome sequencing.</title>
        <authorList>
            <person name="Ghodhbane-Gtari F."/>
            <person name="Swanson E."/>
            <person name="Gueddou A."/>
            <person name="Louati M."/>
            <person name="Nouioui I."/>
            <person name="Hezbri K."/>
            <person name="Abebe-Akele F."/>
            <person name="Simpson S."/>
            <person name="Morris K."/>
            <person name="Thomas K."/>
            <person name="Gtari M."/>
            <person name="Tisa L.S."/>
        </authorList>
    </citation>
    <scope>NUCLEOTIDE SEQUENCE [LARGE SCALE GENOMIC DNA]</scope>
    <source>
        <strain evidence="2">NRRL B-16219</strain>
    </source>
</reference>
<dbReference type="Proteomes" id="UP000179769">
    <property type="component" value="Unassembled WGS sequence"/>
</dbReference>
<sequence length="152" mass="16396">MAGTSAVAVKIRVFELLAAAAADESSSAYGVQVLYADDLRDLERLAIIGGPVRFTDVTRVTTGATTRPRDEEIRFAISIRAYEPGGSVEKQDELVVAIGAVLETICADRSNLGLDRVTLVRLTGGNLSYWREDVGVCSVGDYEVIVNAPYKR</sequence>